<dbReference type="InterPro" id="IPR053187">
    <property type="entry name" value="Notoamide_regulator"/>
</dbReference>
<dbReference type="InterPro" id="IPR036864">
    <property type="entry name" value="Zn2-C6_fun-type_DNA-bd_sf"/>
</dbReference>
<sequence>MQASTDPSDPFEPTKKRKLAPLACERCRSHKTKCDSHRPSCGRCRARHVDCIYNDDPKTTTANLRRQYHHLAEKYQSFHELFEMLRSKPEDEAIVILQRLRASGDVQSILDHVKAGYLLTNSRGVGTKANAYVPFSPCPNTREEVMFGSDHSNAYPFLPPLEETQSALGAKMRNILYSNPDEDDWATVNKVENARHVDRARELLDDRFLQINASDWTSVAASDTTVRNLISLYLSWDHATMRLFYEELFLDQMSTGKRDYCSPVFVNALLAAATLNYSAIDHELCRDLGNKFFEEARQLWESNLEQRPRLLLVPTATLLGLWCYSNGDEKAGLEFCNESVRISIDLGLFRTRLREPTLCDNYARTMIRGETIVAWGLFNWHSVYSFFRRRRLGLPNPPYHLTLSDSRHYGSCEIPWNPFPLQRNQHNLHRDLTSRTFSVLWTIIWEGTKRQPNVPAPETHDVEAKSAANRAGSGYGEPAIDS</sequence>
<dbReference type="Gene3D" id="4.10.240.10">
    <property type="entry name" value="Zn(2)-C6 fungal-type DNA-binding domain"/>
    <property type="match status" value="1"/>
</dbReference>
<evidence type="ECO:0000259" key="4">
    <source>
        <dbReference type="PROSITE" id="PS50048"/>
    </source>
</evidence>
<dbReference type="CDD" id="cd00067">
    <property type="entry name" value="GAL4"/>
    <property type="match status" value="1"/>
</dbReference>
<dbReference type="Proteomes" id="UP001396898">
    <property type="component" value="Unassembled WGS sequence"/>
</dbReference>
<evidence type="ECO:0000313" key="5">
    <source>
        <dbReference type="EMBL" id="KAK8013760.1"/>
    </source>
</evidence>
<proteinExistence type="predicted"/>
<dbReference type="PANTHER" id="PTHR47256">
    <property type="entry name" value="ZN(II)2CYS6 TRANSCRIPTION FACTOR (EUROFUNG)-RELATED"/>
    <property type="match status" value="1"/>
</dbReference>
<organism evidence="5 6">
    <name type="scientific">Apiospora marii</name>
    <dbReference type="NCBI Taxonomy" id="335849"/>
    <lineage>
        <taxon>Eukaryota</taxon>
        <taxon>Fungi</taxon>
        <taxon>Dikarya</taxon>
        <taxon>Ascomycota</taxon>
        <taxon>Pezizomycotina</taxon>
        <taxon>Sordariomycetes</taxon>
        <taxon>Xylariomycetidae</taxon>
        <taxon>Amphisphaeriales</taxon>
        <taxon>Apiosporaceae</taxon>
        <taxon>Apiospora</taxon>
    </lineage>
</organism>
<reference evidence="5 6" key="1">
    <citation type="submission" date="2023-01" db="EMBL/GenBank/DDBJ databases">
        <title>Analysis of 21 Apiospora genomes using comparative genomics revels a genus with tremendous synthesis potential of carbohydrate active enzymes and secondary metabolites.</title>
        <authorList>
            <person name="Sorensen T."/>
        </authorList>
    </citation>
    <scope>NUCLEOTIDE SEQUENCE [LARGE SCALE GENOMIC DNA]</scope>
    <source>
        <strain evidence="5 6">CBS 20057</strain>
    </source>
</reference>
<feature type="region of interest" description="Disordered" evidence="3">
    <location>
        <begin position="452"/>
        <end position="482"/>
    </location>
</feature>
<dbReference type="PROSITE" id="PS50048">
    <property type="entry name" value="ZN2_CY6_FUNGAL_2"/>
    <property type="match status" value="1"/>
</dbReference>
<dbReference type="SMART" id="SM00066">
    <property type="entry name" value="GAL4"/>
    <property type="match status" value="1"/>
</dbReference>
<feature type="domain" description="Zn(2)-C6 fungal-type" evidence="4">
    <location>
        <begin position="23"/>
        <end position="53"/>
    </location>
</feature>
<dbReference type="CDD" id="cd12148">
    <property type="entry name" value="fungal_TF_MHR"/>
    <property type="match status" value="1"/>
</dbReference>
<evidence type="ECO:0000256" key="3">
    <source>
        <dbReference type="SAM" id="MobiDB-lite"/>
    </source>
</evidence>
<comment type="caution">
    <text evidence="5">The sequence shown here is derived from an EMBL/GenBank/DDBJ whole genome shotgun (WGS) entry which is preliminary data.</text>
</comment>
<dbReference type="Pfam" id="PF04082">
    <property type="entry name" value="Fungal_trans"/>
    <property type="match status" value="1"/>
</dbReference>
<dbReference type="InterPro" id="IPR001138">
    <property type="entry name" value="Zn2Cys6_DnaBD"/>
</dbReference>
<dbReference type="Pfam" id="PF00172">
    <property type="entry name" value="Zn_clus"/>
    <property type="match status" value="1"/>
</dbReference>
<evidence type="ECO:0000256" key="1">
    <source>
        <dbReference type="ARBA" id="ARBA00022723"/>
    </source>
</evidence>
<keyword evidence="6" id="KW-1185">Reference proteome</keyword>
<dbReference type="SUPFAM" id="SSF57701">
    <property type="entry name" value="Zn2/Cys6 DNA-binding domain"/>
    <property type="match status" value="1"/>
</dbReference>
<gene>
    <name evidence="5" type="ORF">PG991_009353</name>
</gene>
<dbReference type="PANTHER" id="PTHR47256:SF1">
    <property type="entry name" value="ZN(II)2CYS6 TRANSCRIPTION FACTOR (EUROFUNG)"/>
    <property type="match status" value="1"/>
</dbReference>
<evidence type="ECO:0000256" key="2">
    <source>
        <dbReference type="ARBA" id="ARBA00023242"/>
    </source>
</evidence>
<evidence type="ECO:0000313" key="6">
    <source>
        <dbReference type="Proteomes" id="UP001396898"/>
    </source>
</evidence>
<dbReference type="InterPro" id="IPR007219">
    <property type="entry name" value="XnlR_reg_dom"/>
</dbReference>
<keyword evidence="2" id="KW-0539">Nucleus</keyword>
<name>A0ABR1RLP8_9PEZI</name>
<keyword evidence="1" id="KW-0479">Metal-binding</keyword>
<dbReference type="PROSITE" id="PS00463">
    <property type="entry name" value="ZN2_CY6_FUNGAL_1"/>
    <property type="match status" value="1"/>
</dbReference>
<dbReference type="EMBL" id="JAQQWI010000013">
    <property type="protein sequence ID" value="KAK8013760.1"/>
    <property type="molecule type" value="Genomic_DNA"/>
</dbReference>
<accession>A0ABR1RLP8</accession>
<protein>
    <recommendedName>
        <fullName evidence="4">Zn(2)-C6 fungal-type domain-containing protein</fullName>
    </recommendedName>
</protein>